<feature type="compositionally biased region" description="Basic residues" evidence="1">
    <location>
        <begin position="1"/>
        <end position="10"/>
    </location>
</feature>
<reference evidence="3" key="1">
    <citation type="submission" date="2022-03" db="EMBL/GenBank/DDBJ databases">
        <authorList>
            <person name="Legras J.-L."/>
            <person name="Devillers H."/>
            <person name="Grondin C."/>
        </authorList>
    </citation>
    <scope>NUCLEOTIDE SEQUENCE</scope>
    <source>
        <strain evidence="3">CLIB 1423</strain>
    </source>
</reference>
<gene>
    <name evidence="3" type="ORF">CLIB1423_12S00430</name>
</gene>
<evidence type="ECO:0000313" key="4">
    <source>
        <dbReference type="Proteomes" id="UP000837801"/>
    </source>
</evidence>
<dbReference type="Pfam" id="PF10354">
    <property type="entry name" value="BMT5-like"/>
    <property type="match status" value="1"/>
</dbReference>
<evidence type="ECO:0000259" key="2">
    <source>
        <dbReference type="Pfam" id="PF10354"/>
    </source>
</evidence>
<dbReference type="Proteomes" id="UP000837801">
    <property type="component" value="Unassembled WGS sequence"/>
</dbReference>
<protein>
    <submittedName>
        <fullName evidence="3">25S rRNA (Uridine(2634)-N(3))-methyltransferase</fullName>
    </submittedName>
</protein>
<dbReference type="OrthoDB" id="273345at2759"/>
<proteinExistence type="predicted"/>
<keyword evidence="4" id="KW-1185">Reference proteome</keyword>
<dbReference type="GO" id="GO:0070042">
    <property type="term" value="F:rRNA (uridine-N3-)-methyltransferase activity"/>
    <property type="evidence" value="ECO:0007669"/>
    <property type="project" value="InterPro"/>
</dbReference>
<dbReference type="PANTHER" id="PTHR11538:SF26">
    <property type="entry name" value="FERREDOXIN-FOLD ANTICODON-BINDING DOMAIN-CONTAINING PROTEIN 1"/>
    <property type="match status" value="1"/>
</dbReference>
<dbReference type="GO" id="GO:0005737">
    <property type="term" value="C:cytoplasm"/>
    <property type="evidence" value="ECO:0007669"/>
    <property type="project" value="TreeGrafter"/>
</dbReference>
<dbReference type="PANTHER" id="PTHR11538">
    <property type="entry name" value="PHENYLALANYL-TRNA SYNTHETASE"/>
    <property type="match status" value="1"/>
</dbReference>
<evidence type="ECO:0000313" key="3">
    <source>
        <dbReference type="EMBL" id="CAH2353674.1"/>
    </source>
</evidence>
<organism evidence="3 4">
    <name type="scientific">[Candida] railenensis</name>
    <dbReference type="NCBI Taxonomy" id="45579"/>
    <lineage>
        <taxon>Eukaryota</taxon>
        <taxon>Fungi</taxon>
        <taxon>Dikarya</taxon>
        <taxon>Ascomycota</taxon>
        <taxon>Saccharomycotina</taxon>
        <taxon>Pichiomycetes</taxon>
        <taxon>Debaryomycetaceae</taxon>
        <taxon>Kurtzmaniella</taxon>
    </lineage>
</organism>
<dbReference type="GO" id="GO:0070475">
    <property type="term" value="P:rRNA base methylation"/>
    <property type="evidence" value="ECO:0007669"/>
    <property type="project" value="InterPro"/>
</dbReference>
<name>A0A9P0QRN8_9ASCO</name>
<dbReference type="InterPro" id="IPR019446">
    <property type="entry name" value="BMT5-like"/>
</dbReference>
<accession>A0A9P0QRN8</accession>
<comment type="caution">
    <text evidence="3">The sequence shown here is derived from an EMBL/GenBank/DDBJ whole genome shotgun (WGS) entry which is preliminary data.</text>
</comment>
<dbReference type="AlphaFoldDB" id="A0A9P0QRN8"/>
<evidence type="ECO:0000256" key="1">
    <source>
        <dbReference type="SAM" id="MobiDB-lite"/>
    </source>
</evidence>
<dbReference type="EMBL" id="CAKXYY010000012">
    <property type="protein sequence ID" value="CAH2353674.1"/>
    <property type="molecule type" value="Genomic_DNA"/>
</dbReference>
<feature type="compositionally biased region" description="Low complexity" evidence="1">
    <location>
        <begin position="46"/>
        <end position="66"/>
    </location>
</feature>
<feature type="domain" description="25S rRNA (uridine-N(3))-methyltransferase BMT5-like" evidence="2">
    <location>
        <begin position="83"/>
        <end position="279"/>
    </location>
</feature>
<sequence length="325" mass="37373">MAKKFAKKVNSKGLAGALARQNLKEQERKRIANKLDAQKEQKIQKQKSIAQGKGGSTKQKAQQQRQQEQKGIKIPFNVEDKVLLVGEGDFSFARSIVNGNFVQPKNVIATSFDSKEELLSKYPETAENNLKFLAQEGVDVRFEIDATKLPETLKIKLKSSALFKDNQNLDYVVFNFPHTGRGMKDQDRNIRDHQKLMLQFFQSCKRVFKLVNNQTKNDFGGYNYGGRVDSIFGKIIVSLFEGEPYRSWTIKSIARSEGLRLEKSGLLDWKMLPEYHHRRTNGVRDTTKPAPEREARMYVFEDFNREAQLENKRKKKSNDGSDDDE</sequence>
<feature type="region of interest" description="Disordered" evidence="1">
    <location>
        <begin position="1"/>
        <end position="69"/>
    </location>
</feature>